<keyword evidence="1" id="KW-0131">Cell cycle</keyword>
<keyword evidence="1" id="KW-0132">Cell division</keyword>
<dbReference type="Gene3D" id="1.25.40.10">
    <property type="entry name" value="Tetratricopeptide repeat domain"/>
    <property type="match status" value="1"/>
</dbReference>
<reference evidence="4" key="1">
    <citation type="journal article" date="2019" name="Int. J. Syst. Evol. Microbiol.">
        <title>The Global Catalogue of Microorganisms (GCM) 10K type strain sequencing project: providing services to taxonomists for standard genome sequencing and annotation.</title>
        <authorList>
            <consortium name="The Broad Institute Genomics Platform"/>
            <consortium name="The Broad Institute Genome Sequencing Center for Infectious Disease"/>
            <person name="Wu L."/>
            <person name="Ma J."/>
        </authorList>
    </citation>
    <scope>NUCLEOTIDE SEQUENCE [LARGE SCALE GENOMIC DNA]</scope>
    <source>
        <strain evidence="4">KCTC 42182</strain>
    </source>
</reference>
<feature type="chain" id="PRO_5044939395" description="Cell division coordinator CpoB" evidence="1">
    <location>
        <begin position="37"/>
        <end position="354"/>
    </location>
</feature>
<dbReference type="InterPro" id="IPR014162">
    <property type="entry name" value="CpoB_C"/>
</dbReference>
<dbReference type="NCBIfam" id="TIGR02795">
    <property type="entry name" value="tol_pal_ybgF"/>
    <property type="match status" value="1"/>
</dbReference>
<comment type="caution">
    <text evidence="3">The sequence shown here is derived from an EMBL/GenBank/DDBJ whole genome shotgun (WGS) entry which is preliminary data.</text>
</comment>
<feature type="region of interest" description="Disordered" evidence="2">
    <location>
        <begin position="335"/>
        <end position="354"/>
    </location>
</feature>
<evidence type="ECO:0000313" key="3">
    <source>
        <dbReference type="EMBL" id="MFC3674556.1"/>
    </source>
</evidence>
<comment type="subcellular location">
    <subcellularLocation>
        <location evidence="1">Periplasm</location>
    </subcellularLocation>
</comment>
<organism evidence="3 4">
    <name type="scientific">Ferrovibrio xuzhouensis</name>
    <dbReference type="NCBI Taxonomy" id="1576914"/>
    <lineage>
        <taxon>Bacteria</taxon>
        <taxon>Pseudomonadati</taxon>
        <taxon>Pseudomonadota</taxon>
        <taxon>Alphaproteobacteria</taxon>
        <taxon>Rhodospirillales</taxon>
        <taxon>Rhodospirillaceae</taxon>
        <taxon>Ferrovibrio</taxon>
    </lineage>
</organism>
<dbReference type="InterPro" id="IPR034706">
    <property type="entry name" value="CpoB"/>
</dbReference>
<comment type="function">
    <text evidence="1">Mediates coordination of peptidoglycan synthesis and outer membrane constriction during cell division.</text>
</comment>
<keyword evidence="1" id="KW-0732">Signal</keyword>
<evidence type="ECO:0000256" key="1">
    <source>
        <dbReference type="HAMAP-Rule" id="MF_02066"/>
    </source>
</evidence>
<gene>
    <name evidence="3" type="primary">ybgF</name>
    <name evidence="1" type="synonym">cpoB</name>
    <name evidence="3" type="ORF">ACFOOQ_03315</name>
</gene>
<dbReference type="InterPro" id="IPR019734">
    <property type="entry name" value="TPR_rpt"/>
</dbReference>
<dbReference type="EMBL" id="JBHRYJ010000001">
    <property type="protein sequence ID" value="MFC3674556.1"/>
    <property type="molecule type" value="Genomic_DNA"/>
</dbReference>
<feature type="compositionally biased region" description="Low complexity" evidence="2">
    <location>
        <begin position="142"/>
        <end position="166"/>
    </location>
</feature>
<dbReference type="InterPro" id="IPR011990">
    <property type="entry name" value="TPR-like_helical_dom_sf"/>
</dbReference>
<feature type="region of interest" description="Disordered" evidence="2">
    <location>
        <begin position="63"/>
        <end position="84"/>
    </location>
</feature>
<keyword evidence="1" id="KW-0574">Periplasm</keyword>
<comment type="similarity">
    <text evidence="1">Belongs to the CpoB family.</text>
</comment>
<feature type="coiled-coil region" evidence="1">
    <location>
        <begin position="88"/>
        <end position="129"/>
    </location>
</feature>
<protein>
    <recommendedName>
        <fullName evidence="1">Cell division coordinator CpoB</fullName>
    </recommendedName>
</protein>
<proteinExistence type="inferred from homology"/>
<evidence type="ECO:0000313" key="4">
    <source>
        <dbReference type="Proteomes" id="UP001595711"/>
    </source>
</evidence>
<dbReference type="Proteomes" id="UP001595711">
    <property type="component" value="Unassembled WGS sequence"/>
</dbReference>
<keyword evidence="1" id="KW-0175">Coiled coil</keyword>
<keyword evidence="4" id="KW-1185">Reference proteome</keyword>
<dbReference type="SUPFAM" id="SSF48452">
    <property type="entry name" value="TPR-like"/>
    <property type="match status" value="1"/>
</dbReference>
<name>A0ABV7VCL9_9PROT</name>
<feature type="region of interest" description="Disordered" evidence="2">
    <location>
        <begin position="142"/>
        <end position="228"/>
    </location>
</feature>
<dbReference type="Gene3D" id="1.20.5.110">
    <property type="match status" value="1"/>
</dbReference>
<feature type="compositionally biased region" description="Basic and acidic residues" evidence="2">
    <location>
        <begin position="338"/>
        <end position="354"/>
    </location>
</feature>
<feature type="compositionally biased region" description="Low complexity" evidence="2">
    <location>
        <begin position="195"/>
        <end position="225"/>
    </location>
</feature>
<sequence precursor="true">MPVLLTHHVIVRPPLFAALLALLLAGSVLLPPPAAAQDNQALIDRVNRLQADLQALQRQVYRGGSTPPAALPSDGSLGQTGASGQSVANQLAGRIDDLESQVRALTGRFEEVEFKASQVQQNLDKLSKDIDFRLTQLERGQQPGVQPAAEGPAAAAPANAAGQPLARGSTSATPGAAPTKEGVLGSLPVDASGRPLPGAAAAGTQTAQRAAPPAAAAPSARAKLPPGSPQEQYNYAYKLLVQSDYADAEGAFREFLGAHPQDPLAGNAQYWLGETFYVRQQYEQASAAFLTGYQNYPKGAKASDSLLKLGMSLAALKKNPEACAALGQLSKQFPEAPPHVKDAAQRERAKVGCK</sequence>
<dbReference type="RefSeq" id="WP_379721743.1">
    <property type="nucleotide sequence ID" value="NZ_JBHRYJ010000001.1"/>
</dbReference>
<accession>A0ABV7VCL9</accession>
<evidence type="ECO:0000256" key="2">
    <source>
        <dbReference type="SAM" id="MobiDB-lite"/>
    </source>
</evidence>
<dbReference type="Pfam" id="PF13174">
    <property type="entry name" value="TPR_6"/>
    <property type="match status" value="1"/>
</dbReference>
<feature type="signal peptide" evidence="1">
    <location>
        <begin position="1"/>
        <end position="36"/>
    </location>
</feature>
<dbReference type="HAMAP" id="MF_02066">
    <property type="entry name" value="CpoB"/>
    <property type="match status" value="1"/>
</dbReference>